<feature type="domain" description="25S rRNA (uridine-N(3))-methyltransferase BMT5-like" evidence="1">
    <location>
        <begin position="28"/>
        <end position="193"/>
    </location>
</feature>
<name>A0AAP0MV90_9ROSI</name>
<comment type="caution">
    <text evidence="2">The sequence shown here is derived from an EMBL/GenBank/DDBJ whole genome shotgun (WGS) entry which is preliminary data.</text>
</comment>
<organism evidence="2 3">
    <name type="scientific">Citrus x changshan-huyou</name>
    <dbReference type="NCBI Taxonomy" id="2935761"/>
    <lineage>
        <taxon>Eukaryota</taxon>
        <taxon>Viridiplantae</taxon>
        <taxon>Streptophyta</taxon>
        <taxon>Embryophyta</taxon>
        <taxon>Tracheophyta</taxon>
        <taxon>Spermatophyta</taxon>
        <taxon>Magnoliopsida</taxon>
        <taxon>eudicotyledons</taxon>
        <taxon>Gunneridae</taxon>
        <taxon>Pentapetalae</taxon>
        <taxon>rosids</taxon>
        <taxon>malvids</taxon>
        <taxon>Sapindales</taxon>
        <taxon>Rutaceae</taxon>
        <taxon>Aurantioideae</taxon>
        <taxon>Citrus</taxon>
    </lineage>
</organism>
<dbReference type="InterPro" id="IPR019446">
    <property type="entry name" value="BMT5-like"/>
</dbReference>
<reference evidence="2 3" key="1">
    <citation type="submission" date="2024-05" db="EMBL/GenBank/DDBJ databases">
        <title>Haplotype-resolved chromosome-level genome assembly of Huyou (Citrus changshanensis).</title>
        <authorList>
            <person name="Miao C."/>
            <person name="Chen W."/>
            <person name="Wu Y."/>
            <person name="Wang L."/>
            <person name="Zhao S."/>
            <person name="Grierson D."/>
            <person name="Xu C."/>
            <person name="Chen K."/>
        </authorList>
    </citation>
    <scope>NUCLEOTIDE SEQUENCE [LARGE SCALE GENOMIC DNA]</scope>
    <source>
        <strain evidence="2">01-14</strain>
        <tissue evidence="2">Leaf</tissue>
    </source>
</reference>
<feature type="domain" description="25S rRNA (uridine-N(3))-methyltransferase BMT5-like" evidence="1">
    <location>
        <begin position="275"/>
        <end position="347"/>
    </location>
</feature>
<gene>
    <name evidence="2" type="ORF">WN944_009451</name>
</gene>
<dbReference type="SUPFAM" id="SSF53335">
    <property type="entry name" value="S-adenosyl-L-methionine-dependent methyltransferases"/>
    <property type="match status" value="1"/>
</dbReference>
<dbReference type="Proteomes" id="UP001428341">
    <property type="component" value="Unassembled WGS sequence"/>
</dbReference>
<dbReference type="GO" id="GO:0005737">
    <property type="term" value="C:cytoplasm"/>
    <property type="evidence" value="ECO:0007669"/>
    <property type="project" value="TreeGrafter"/>
</dbReference>
<dbReference type="EMBL" id="JBCGBO010000002">
    <property type="protein sequence ID" value="KAK9221027.1"/>
    <property type="molecule type" value="Genomic_DNA"/>
</dbReference>
<evidence type="ECO:0000313" key="2">
    <source>
        <dbReference type="EMBL" id="KAK9221027.1"/>
    </source>
</evidence>
<dbReference type="InterPro" id="IPR029063">
    <property type="entry name" value="SAM-dependent_MTases_sf"/>
</dbReference>
<evidence type="ECO:0000259" key="1">
    <source>
        <dbReference type="Pfam" id="PF10354"/>
    </source>
</evidence>
<dbReference type="PANTHER" id="PTHR11538">
    <property type="entry name" value="PHENYLALANYL-TRNA SYNTHETASE"/>
    <property type="match status" value="1"/>
</dbReference>
<dbReference type="Pfam" id="PF10354">
    <property type="entry name" value="BMT5-like"/>
    <property type="match status" value="2"/>
</dbReference>
<dbReference type="AlphaFoldDB" id="A0AAP0MV90"/>
<proteinExistence type="predicted"/>
<protein>
    <recommendedName>
        <fullName evidence="1">25S rRNA (uridine-N(3))-methyltransferase BMT5-like domain-containing protein</fullName>
    </recommendedName>
</protein>
<dbReference type="PANTHER" id="PTHR11538:SF26">
    <property type="entry name" value="FERREDOXIN-FOLD ANTICODON-BINDING DOMAIN-CONTAINING PROTEIN 1"/>
    <property type="match status" value="1"/>
</dbReference>
<keyword evidence="3" id="KW-1185">Reference proteome</keyword>
<dbReference type="GO" id="GO:0070042">
    <property type="term" value="F:rRNA (uridine-N3-)-methyltransferase activity"/>
    <property type="evidence" value="ECO:0007669"/>
    <property type="project" value="InterPro"/>
</dbReference>
<dbReference type="GO" id="GO:0070475">
    <property type="term" value="P:rRNA base methylation"/>
    <property type="evidence" value="ECO:0007669"/>
    <property type="project" value="InterPro"/>
</dbReference>
<sequence>MASVAMASQCEEKEEKWIKHYSSNHQILLVGEGDFSFSLCLALAFGSASNICASSLDSYDDVIQKYKRAKSNLDNLKKLGTCILHGVDATTMELHPDLRTRKFDRIIFNFPHAGFYGKEDNHLLIEMHRSLVRDFFRNSSGMLRDGGEVHVSHKTTVPFSNWNIKELAIGSSLSLIWCSEFKIEDYPTYNNKRGDGPRCDEPFPLGECSTFIFGFLPAGNKKSGGMSCNEYTGKRSRPLQEIPFQELNLENPLYSRYPHTNSTTSFTVISYHIVSCGNCRMHRSLVRDFFRNSSGMLRDGGEVHVSHKTTVPFSNWNIKELAIGSSLSLIWCSEFKIEDYPTYNNKRGDGPRCDEPFPLGECSTFIFGFLPAGNKKSGGMSCNEYTGKRSRPLQENPLYSRYPHTNSTTSFLNIQRKRPKIVDGYFNSVREDFGRAGNCVGCSIHEFPRFDISEHSQTRIIGLHLFSDFPGGHYRIYDDCSNNANDTLKRFENNVGYPLGESLISYERYMVEAPGRTLNSYIYLIDQLIRFRRLGLDSSYLLL</sequence>
<dbReference type="FunFam" id="3.40.50.150:FF:000440">
    <property type="entry name" value="Os09g0479300 protein"/>
    <property type="match status" value="1"/>
</dbReference>
<evidence type="ECO:0000313" key="3">
    <source>
        <dbReference type="Proteomes" id="UP001428341"/>
    </source>
</evidence>
<accession>A0AAP0MV90</accession>